<keyword evidence="3 5" id="KW-1133">Transmembrane helix</keyword>
<evidence type="ECO:0000313" key="7">
    <source>
        <dbReference type="Proteomes" id="UP000800041"/>
    </source>
</evidence>
<feature type="transmembrane region" description="Helical" evidence="5">
    <location>
        <begin position="237"/>
        <end position="258"/>
    </location>
</feature>
<proteinExistence type="predicted"/>
<dbReference type="InterPro" id="IPR007568">
    <property type="entry name" value="RTA1"/>
</dbReference>
<dbReference type="AlphaFoldDB" id="A0A6G1H1W6"/>
<feature type="transmembrane region" description="Helical" evidence="5">
    <location>
        <begin position="120"/>
        <end position="138"/>
    </location>
</feature>
<accession>A0A6G1H1W6</accession>
<sequence>MSDDSSPHGTFVFYHYTPSLPAAIILTIVFILLTSYHLTLLLRKKTYYFIPFILGGLFEAIGYIGRALSSRDKDALGPYIMQTLLLLVAPALFAASVYMTLGRIILAVEGEERSLVRRKWLTKIFVAGDVLSFLMQSAGGGMMAKADSPTSASTGQNVIVGGLVVQVLFFAFFILVAIVFHRRLLLSPTRLSTTPSLPWQKHLIALYGISTLILIRSIFRIVEYVQGNDGYLLRSEVFLYVFDACLMVGVMVWSAVVYPAEITGVAKKNGGYGEVVVMEEGMGYRGHSGMVAVAGEERK</sequence>
<evidence type="ECO:0000256" key="1">
    <source>
        <dbReference type="ARBA" id="ARBA00004141"/>
    </source>
</evidence>
<evidence type="ECO:0000256" key="3">
    <source>
        <dbReference type="ARBA" id="ARBA00022989"/>
    </source>
</evidence>
<feature type="transmembrane region" description="Helical" evidence="5">
    <location>
        <begin position="158"/>
        <end position="181"/>
    </location>
</feature>
<gene>
    <name evidence="6" type="ORF">K402DRAFT_393159</name>
</gene>
<evidence type="ECO:0000256" key="4">
    <source>
        <dbReference type="ARBA" id="ARBA00023136"/>
    </source>
</evidence>
<evidence type="ECO:0000256" key="5">
    <source>
        <dbReference type="SAM" id="Phobius"/>
    </source>
</evidence>
<dbReference type="Proteomes" id="UP000800041">
    <property type="component" value="Unassembled WGS sequence"/>
</dbReference>
<dbReference type="GO" id="GO:0016020">
    <property type="term" value="C:membrane"/>
    <property type="evidence" value="ECO:0007669"/>
    <property type="project" value="UniProtKB-SubCell"/>
</dbReference>
<name>A0A6G1H1W6_9PEZI</name>
<evidence type="ECO:0000313" key="6">
    <source>
        <dbReference type="EMBL" id="KAF1987010.1"/>
    </source>
</evidence>
<feature type="transmembrane region" description="Helical" evidence="5">
    <location>
        <begin position="202"/>
        <end position="222"/>
    </location>
</feature>
<comment type="subcellular location">
    <subcellularLocation>
        <location evidence="1">Membrane</location>
        <topology evidence="1">Multi-pass membrane protein</topology>
    </subcellularLocation>
</comment>
<dbReference type="Pfam" id="PF04479">
    <property type="entry name" value="RTA1"/>
    <property type="match status" value="1"/>
</dbReference>
<dbReference type="EMBL" id="ML977154">
    <property type="protein sequence ID" value="KAF1987010.1"/>
    <property type="molecule type" value="Genomic_DNA"/>
</dbReference>
<dbReference type="PANTHER" id="PTHR31465:SF1">
    <property type="entry name" value="PROTEIN RTA1-RELATED"/>
    <property type="match status" value="1"/>
</dbReference>
<organism evidence="6 7">
    <name type="scientific">Aulographum hederae CBS 113979</name>
    <dbReference type="NCBI Taxonomy" id="1176131"/>
    <lineage>
        <taxon>Eukaryota</taxon>
        <taxon>Fungi</taxon>
        <taxon>Dikarya</taxon>
        <taxon>Ascomycota</taxon>
        <taxon>Pezizomycotina</taxon>
        <taxon>Dothideomycetes</taxon>
        <taxon>Pleosporomycetidae</taxon>
        <taxon>Aulographales</taxon>
        <taxon>Aulographaceae</taxon>
    </lineage>
</organism>
<dbReference type="PANTHER" id="PTHR31465">
    <property type="entry name" value="PROTEIN RTA1-RELATED"/>
    <property type="match status" value="1"/>
</dbReference>
<feature type="transmembrane region" description="Helical" evidence="5">
    <location>
        <begin position="20"/>
        <end position="39"/>
    </location>
</feature>
<evidence type="ECO:0000256" key="2">
    <source>
        <dbReference type="ARBA" id="ARBA00022692"/>
    </source>
</evidence>
<feature type="transmembrane region" description="Helical" evidence="5">
    <location>
        <begin position="46"/>
        <end position="64"/>
    </location>
</feature>
<protein>
    <submittedName>
        <fullName evidence="6">RTA1-domain-containing protein</fullName>
    </submittedName>
</protein>
<reference evidence="6" key="1">
    <citation type="journal article" date="2020" name="Stud. Mycol.">
        <title>101 Dothideomycetes genomes: a test case for predicting lifestyles and emergence of pathogens.</title>
        <authorList>
            <person name="Haridas S."/>
            <person name="Albert R."/>
            <person name="Binder M."/>
            <person name="Bloem J."/>
            <person name="Labutti K."/>
            <person name="Salamov A."/>
            <person name="Andreopoulos B."/>
            <person name="Baker S."/>
            <person name="Barry K."/>
            <person name="Bills G."/>
            <person name="Bluhm B."/>
            <person name="Cannon C."/>
            <person name="Castanera R."/>
            <person name="Culley D."/>
            <person name="Daum C."/>
            <person name="Ezra D."/>
            <person name="Gonzalez J."/>
            <person name="Henrissat B."/>
            <person name="Kuo A."/>
            <person name="Liang C."/>
            <person name="Lipzen A."/>
            <person name="Lutzoni F."/>
            <person name="Magnuson J."/>
            <person name="Mondo S."/>
            <person name="Nolan M."/>
            <person name="Ohm R."/>
            <person name="Pangilinan J."/>
            <person name="Park H.-J."/>
            <person name="Ramirez L."/>
            <person name="Alfaro M."/>
            <person name="Sun H."/>
            <person name="Tritt A."/>
            <person name="Yoshinaga Y."/>
            <person name="Zwiers L.-H."/>
            <person name="Turgeon B."/>
            <person name="Goodwin S."/>
            <person name="Spatafora J."/>
            <person name="Crous P."/>
            <person name="Grigoriev I."/>
        </authorList>
    </citation>
    <scope>NUCLEOTIDE SEQUENCE</scope>
    <source>
        <strain evidence="6">CBS 113979</strain>
    </source>
</reference>
<dbReference type="OrthoDB" id="3358017at2759"/>
<keyword evidence="4 5" id="KW-0472">Membrane</keyword>
<keyword evidence="2 5" id="KW-0812">Transmembrane</keyword>
<feature type="transmembrane region" description="Helical" evidence="5">
    <location>
        <begin position="84"/>
        <end position="108"/>
    </location>
</feature>
<keyword evidence="7" id="KW-1185">Reference proteome</keyword>